<name>A0AAE1YYP4_9LAMI</name>
<evidence type="ECO:0000313" key="1">
    <source>
        <dbReference type="EMBL" id="KAK4438744.1"/>
    </source>
</evidence>
<reference evidence="1" key="2">
    <citation type="journal article" date="2024" name="Plant">
        <title>Genomic evolution and insights into agronomic trait innovations of Sesamum species.</title>
        <authorList>
            <person name="Miao H."/>
            <person name="Wang L."/>
            <person name="Qu L."/>
            <person name="Liu H."/>
            <person name="Sun Y."/>
            <person name="Le M."/>
            <person name="Wang Q."/>
            <person name="Wei S."/>
            <person name="Zheng Y."/>
            <person name="Lin W."/>
            <person name="Duan Y."/>
            <person name="Cao H."/>
            <person name="Xiong S."/>
            <person name="Wang X."/>
            <person name="Wei L."/>
            <person name="Li C."/>
            <person name="Ma Q."/>
            <person name="Ju M."/>
            <person name="Zhao R."/>
            <person name="Li G."/>
            <person name="Mu C."/>
            <person name="Tian Q."/>
            <person name="Mei H."/>
            <person name="Zhang T."/>
            <person name="Gao T."/>
            <person name="Zhang H."/>
        </authorList>
    </citation>
    <scope>NUCLEOTIDE SEQUENCE</scope>
    <source>
        <strain evidence="1">3651</strain>
    </source>
</reference>
<dbReference type="EMBL" id="JACGWO010000001">
    <property type="protein sequence ID" value="KAK4438744.1"/>
    <property type="molecule type" value="Genomic_DNA"/>
</dbReference>
<comment type="caution">
    <text evidence="1">The sequence shown here is derived from an EMBL/GenBank/DDBJ whole genome shotgun (WGS) entry which is preliminary data.</text>
</comment>
<gene>
    <name evidence="1" type="ORF">Salat_0209000</name>
</gene>
<dbReference type="AlphaFoldDB" id="A0AAE1YYP4"/>
<reference evidence="1" key="1">
    <citation type="submission" date="2020-06" db="EMBL/GenBank/DDBJ databases">
        <authorList>
            <person name="Li T."/>
            <person name="Hu X."/>
            <person name="Zhang T."/>
            <person name="Song X."/>
            <person name="Zhang H."/>
            <person name="Dai N."/>
            <person name="Sheng W."/>
            <person name="Hou X."/>
            <person name="Wei L."/>
        </authorList>
    </citation>
    <scope>NUCLEOTIDE SEQUENCE</scope>
    <source>
        <strain evidence="1">3651</strain>
        <tissue evidence="1">Leaf</tissue>
    </source>
</reference>
<protein>
    <submittedName>
        <fullName evidence="1">Uncharacterized protein</fullName>
    </submittedName>
</protein>
<keyword evidence="2" id="KW-1185">Reference proteome</keyword>
<proteinExistence type="predicted"/>
<dbReference type="Proteomes" id="UP001293254">
    <property type="component" value="Unassembled WGS sequence"/>
</dbReference>
<evidence type="ECO:0000313" key="2">
    <source>
        <dbReference type="Proteomes" id="UP001293254"/>
    </source>
</evidence>
<organism evidence="1 2">
    <name type="scientific">Sesamum alatum</name>
    <dbReference type="NCBI Taxonomy" id="300844"/>
    <lineage>
        <taxon>Eukaryota</taxon>
        <taxon>Viridiplantae</taxon>
        <taxon>Streptophyta</taxon>
        <taxon>Embryophyta</taxon>
        <taxon>Tracheophyta</taxon>
        <taxon>Spermatophyta</taxon>
        <taxon>Magnoliopsida</taxon>
        <taxon>eudicotyledons</taxon>
        <taxon>Gunneridae</taxon>
        <taxon>Pentapetalae</taxon>
        <taxon>asterids</taxon>
        <taxon>lamiids</taxon>
        <taxon>Lamiales</taxon>
        <taxon>Pedaliaceae</taxon>
        <taxon>Sesamum</taxon>
    </lineage>
</organism>
<sequence length="101" mass="11732">MHVRKSVDRDVFNFFGTLCWSLWQRRNKFVMEKSVHQPSDVVSSSLSFLQDFHYAVVQNPKAKNPTGVRWCHPQPEIVRVSSTLQLCGSLKVRGLGYRKRP</sequence>
<accession>A0AAE1YYP4</accession>